<dbReference type="Pfam" id="PF00005">
    <property type="entry name" value="ABC_tran"/>
    <property type="match status" value="1"/>
</dbReference>
<keyword evidence="2" id="KW-0547">Nucleotide-binding</keyword>
<dbReference type="Gene3D" id="2.40.50.140">
    <property type="entry name" value="Nucleic acid-binding proteins"/>
    <property type="match status" value="1"/>
</dbReference>
<dbReference type="Gene3D" id="3.40.50.300">
    <property type="entry name" value="P-loop containing nucleotide triphosphate hydrolases"/>
    <property type="match status" value="1"/>
</dbReference>
<evidence type="ECO:0000256" key="1">
    <source>
        <dbReference type="ARBA" id="ARBA00022448"/>
    </source>
</evidence>
<name>A0A1I6UXF6_9RHOB</name>
<evidence type="ECO:0000256" key="2">
    <source>
        <dbReference type="ARBA" id="ARBA00022741"/>
    </source>
</evidence>
<dbReference type="GO" id="GO:0022857">
    <property type="term" value="F:transmembrane transporter activity"/>
    <property type="evidence" value="ECO:0007669"/>
    <property type="project" value="InterPro"/>
</dbReference>
<dbReference type="OrthoDB" id="9802264at2"/>
<dbReference type="Pfam" id="PF08402">
    <property type="entry name" value="TOBE_2"/>
    <property type="match status" value="1"/>
</dbReference>
<dbReference type="SUPFAM" id="SSF52540">
    <property type="entry name" value="P-loop containing nucleoside triphosphate hydrolases"/>
    <property type="match status" value="1"/>
</dbReference>
<dbReference type="InterPro" id="IPR008995">
    <property type="entry name" value="Mo/tungstate-bd_C_term_dom"/>
</dbReference>
<keyword evidence="1" id="KW-0813">Transport</keyword>
<accession>A0A1I6UXF6</accession>
<dbReference type="InterPro" id="IPR027417">
    <property type="entry name" value="P-loop_NTPase"/>
</dbReference>
<dbReference type="GO" id="GO:0005524">
    <property type="term" value="F:ATP binding"/>
    <property type="evidence" value="ECO:0007669"/>
    <property type="project" value="UniProtKB-KW"/>
</dbReference>
<sequence length="355" mass="38191">MSDVALRGVEKSYGGELAVKGIDLEIERGEFFSLLGPSGCGKTTTLRMIAGLEMPTAGEVQIRGARMNEVPINRRPTNLVFQKMALFPHLDVFENVAFGLRIKGMSEGQIRRRVGEMLEVVSLEGFEKRPAPALSGGQQQRVAIARALVNEPAVLLLDEPLGALDLKLQLRLQRELRQIQKATGTTFVYVTHNQAEALTMSDRLAVMNGGLIEQMGTPADMYLKPATSFVASFIGRTNLLSGRVTSVEGGTARVDAAGLELLLPAEGRNIGERLDLSLRPERIEIGAAGAPAIVREVEFLGATVLYRFETSGDQRLLVQTLADRAPLAVGESTCLSWAPGAAVPIAATTVSEELA</sequence>
<dbReference type="InterPro" id="IPR017871">
    <property type="entry name" value="ABC_transporter-like_CS"/>
</dbReference>
<organism evidence="5 6">
    <name type="scientific">Alloyangia pacifica</name>
    <dbReference type="NCBI Taxonomy" id="311180"/>
    <lineage>
        <taxon>Bacteria</taxon>
        <taxon>Pseudomonadati</taxon>
        <taxon>Pseudomonadota</taxon>
        <taxon>Alphaproteobacteria</taxon>
        <taxon>Rhodobacterales</taxon>
        <taxon>Roseobacteraceae</taxon>
        <taxon>Alloyangia</taxon>
    </lineage>
</organism>
<dbReference type="SMART" id="SM00382">
    <property type="entry name" value="AAA"/>
    <property type="match status" value="1"/>
</dbReference>
<evidence type="ECO:0000256" key="3">
    <source>
        <dbReference type="ARBA" id="ARBA00022840"/>
    </source>
</evidence>
<proteinExistence type="predicted"/>
<dbReference type="InterPro" id="IPR013611">
    <property type="entry name" value="Transp-assoc_OB_typ2"/>
</dbReference>
<dbReference type="PROSITE" id="PS50893">
    <property type="entry name" value="ABC_TRANSPORTER_2"/>
    <property type="match status" value="1"/>
</dbReference>
<dbReference type="RefSeq" id="WP_092429321.1">
    <property type="nucleotide sequence ID" value="NZ_FNCL01000014.1"/>
</dbReference>
<dbReference type="InterPro" id="IPR003593">
    <property type="entry name" value="AAA+_ATPase"/>
</dbReference>
<dbReference type="FunFam" id="3.40.50.300:FF:000425">
    <property type="entry name" value="Probable ABC transporter, ATP-binding subunit"/>
    <property type="match status" value="1"/>
</dbReference>
<dbReference type="GO" id="GO:0016887">
    <property type="term" value="F:ATP hydrolysis activity"/>
    <property type="evidence" value="ECO:0007669"/>
    <property type="project" value="InterPro"/>
</dbReference>
<protein>
    <submittedName>
        <fullName evidence="5">Spermidine/putrescine transport system ATP-binding protein</fullName>
    </submittedName>
</protein>
<dbReference type="Proteomes" id="UP000199392">
    <property type="component" value="Unassembled WGS sequence"/>
</dbReference>
<dbReference type="Gene3D" id="2.40.50.100">
    <property type="match status" value="1"/>
</dbReference>
<dbReference type="PANTHER" id="PTHR42781:SF4">
    <property type="entry name" value="SPERMIDINE_PUTRESCINE IMPORT ATP-BINDING PROTEIN POTA"/>
    <property type="match status" value="1"/>
</dbReference>
<dbReference type="InterPro" id="IPR012340">
    <property type="entry name" value="NA-bd_OB-fold"/>
</dbReference>
<evidence type="ECO:0000313" key="5">
    <source>
        <dbReference type="EMBL" id="SFT06100.1"/>
    </source>
</evidence>
<dbReference type="EMBL" id="FOZW01000009">
    <property type="protein sequence ID" value="SFT06100.1"/>
    <property type="molecule type" value="Genomic_DNA"/>
</dbReference>
<dbReference type="GO" id="GO:0043190">
    <property type="term" value="C:ATP-binding cassette (ABC) transporter complex"/>
    <property type="evidence" value="ECO:0007669"/>
    <property type="project" value="InterPro"/>
</dbReference>
<keyword evidence="3 5" id="KW-0067">ATP-binding</keyword>
<dbReference type="PROSITE" id="PS00211">
    <property type="entry name" value="ABC_TRANSPORTER_1"/>
    <property type="match status" value="1"/>
</dbReference>
<dbReference type="STRING" id="311180.SAMN04488050_10993"/>
<dbReference type="InterPro" id="IPR003439">
    <property type="entry name" value="ABC_transporter-like_ATP-bd"/>
</dbReference>
<evidence type="ECO:0000313" key="6">
    <source>
        <dbReference type="Proteomes" id="UP000199392"/>
    </source>
</evidence>
<dbReference type="InterPro" id="IPR050093">
    <property type="entry name" value="ABC_SmlMolc_Importer"/>
</dbReference>
<dbReference type="AlphaFoldDB" id="A0A1I6UXF6"/>
<evidence type="ECO:0000259" key="4">
    <source>
        <dbReference type="PROSITE" id="PS50893"/>
    </source>
</evidence>
<reference evidence="6" key="1">
    <citation type="submission" date="2016-10" db="EMBL/GenBank/DDBJ databases">
        <authorList>
            <person name="Varghese N."/>
            <person name="Submissions S."/>
        </authorList>
    </citation>
    <scope>NUCLEOTIDE SEQUENCE [LARGE SCALE GENOMIC DNA]</scope>
    <source>
        <strain evidence="6">DSM 26894</strain>
    </source>
</reference>
<feature type="domain" description="ABC transporter" evidence="4">
    <location>
        <begin position="4"/>
        <end position="234"/>
    </location>
</feature>
<gene>
    <name evidence="5" type="ORF">SAMN04488050_10993</name>
</gene>
<dbReference type="GO" id="GO:0015697">
    <property type="term" value="P:quaternary ammonium group transport"/>
    <property type="evidence" value="ECO:0007669"/>
    <property type="project" value="UniProtKB-ARBA"/>
</dbReference>
<keyword evidence="6" id="KW-1185">Reference proteome</keyword>
<dbReference type="SUPFAM" id="SSF50331">
    <property type="entry name" value="MOP-like"/>
    <property type="match status" value="1"/>
</dbReference>
<dbReference type="PANTHER" id="PTHR42781">
    <property type="entry name" value="SPERMIDINE/PUTRESCINE IMPORT ATP-BINDING PROTEIN POTA"/>
    <property type="match status" value="1"/>
</dbReference>